<dbReference type="GO" id="GO:0001732">
    <property type="term" value="P:formation of cytoplasmic translation initiation complex"/>
    <property type="evidence" value="ECO:0007669"/>
    <property type="project" value="UniProtKB-UniRule"/>
</dbReference>
<dbReference type="GO" id="GO:0002188">
    <property type="term" value="P:translation reinitiation"/>
    <property type="evidence" value="ECO:0007669"/>
    <property type="project" value="TreeGrafter"/>
</dbReference>
<dbReference type="Gene3D" id="1.25.40.860">
    <property type="match status" value="2"/>
</dbReference>
<dbReference type="Pfam" id="PF22591">
    <property type="entry name" value="eIF3a_PCI_TPR-like"/>
    <property type="match status" value="1"/>
</dbReference>
<evidence type="ECO:0000256" key="3">
    <source>
        <dbReference type="ARBA" id="ARBA00022540"/>
    </source>
</evidence>
<keyword evidence="4 6" id="KW-0694">RNA-binding</keyword>
<dbReference type="Pfam" id="PF01399">
    <property type="entry name" value="PCI"/>
    <property type="match status" value="1"/>
</dbReference>
<comment type="function">
    <text evidence="6">RNA-binding component of the eukaryotic translation initiation factor 3 (eIF-3) complex, which is involved in protein synthesis of a specialized repertoire of mRNAs and, together with other initiation factors, stimulates binding of mRNA and methionyl-tRNAi to the 40S ribosome. The eIF-3 complex specifically targets and initiates translation of a subset of mRNAs involved in cell proliferation.</text>
</comment>
<comment type="subcellular location">
    <subcellularLocation>
        <location evidence="1 6">Cytoplasm</location>
    </subcellularLocation>
</comment>
<feature type="compositionally biased region" description="Basic and acidic residues" evidence="7">
    <location>
        <begin position="795"/>
        <end position="832"/>
    </location>
</feature>
<dbReference type="GO" id="GO:0016282">
    <property type="term" value="C:eukaryotic 43S preinitiation complex"/>
    <property type="evidence" value="ECO:0007669"/>
    <property type="project" value="UniProtKB-UniRule"/>
</dbReference>
<dbReference type="GO" id="GO:0043614">
    <property type="term" value="C:multi-eIF complex"/>
    <property type="evidence" value="ECO:0007669"/>
    <property type="project" value="TreeGrafter"/>
</dbReference>
<keyword evidence="2 6" id="KW-0963">Cytoplasm</keyword>
<evidence type="ECO:0000256" key="5">
    <source>
        <dbReference type="ARBA" id="ARBA00022917"/>
    </source>
</evidence>
<accession>A0A1B6CP13</accession>
<organism evidence="9">
    <name type="scientific">Clastoptera arizonana</name>
    <name type="common">Arizona spittle bug</name>
    <dbReference type="NCBI Taxonomy" id="38151"/>
    <lineage>
        <taxon>Eukaryota</taxon>
        <taxon>Metazoa</taxon>
        <taxon>Ecdysozoa</taxon>
        <taxon>Arthropoda</taxon>
        <taxon>Hexapoda</taxon>
        <taxon>Insecta</taxon>
        <taxon>Pterygota</taxon>
        <taxon>Neoptera</taxon>
        <taxon>Paraneoptera</taxon>
        <taxon>Hemiptera</taxon>
        <taxon>Auchenorrhyncha</taxon>
        <taxon>Cercopoidea</taxon>
        <taxon>Clastopteridae</taxon>
        <taxon>Clastoptera</taxon>
    </lineage>
</organism>
<comment type="similarity">
    <text evidence="6">Belongs to the eIF-3 subunit A family.</text>
</comment>
<feature type="compositionally biased region" description="Basic and acidic residues" evidence="7">
    <location>
        <begin position="839"/>
        <end position="916"/>
    </location>
</feature>
<keyword evidence="6" id="KW-0175">Coiled coil</keyword>
<evidence type="ECO:0000256" key="2">
    <source>
        <dbReference type="ARBA" id="ARBA00022490"/>
    </source>
</evidence>
<dbReference type="GO" id="GO:0071541">
    <property type="term" value="C:eukaryotic translation initiation factor 3 complex, eIF3m"/>
    <property type="evidence" value="ECO:0007669"/>
    <property type="project" value="TreeGrafter"/>
</dbReference>
<evidence type="ECO:0000256" key="4">
    <source>
        <dbReference type="ARBA" id="ARBA00022884"/>
    </source>
</evidence>
<feature type="coiled-coil region" evidence="6">
    <location>
        <begin position="664"/>
        <end position="698"/>
    </location>
</feature>
<keyword evidence="3 6" id="KW-0396">Initiation factor</keyword>
<dbReference type="HAMAP" id="MF_03000">
    <property type="entry name" value="eIF3a"/>
    <property type="match status" value="1"/>
</dbReference>
<sequence>MSRYGQRPENALKRANEFIEVGKPARALDTLYEVFKNKKWTYSWSESVLEPIMFKYLDLCVELKKSHIAKEGLFQYRNMFQSVNVGSLENVIRFYLRTAEERTEAAREQSQQAVIDIDDLDNLATPESILLSAVSGEDAQDRSDRTILTPWVKFLWESYCQCLELLRTNAHVETLYHDIARMAYQFCLKYNRKTEFRKLCDKLRKHLEDISKLPVLVANVSINKPETQQFNLDTRLVQLDSAIQMELWQEAYKATEDIHNLMNLSKKPPVPKTMANYYHKLAMVFWKAGYYLFHAAALFKLFQLSKEMKKNMSTDELQRMACRVLLATLSIPLPSAHPEFDRFIETDKSPLEKAQRLAVLLTLQQPPTRASLLKDVVRLNVVGLASPQLQELYNCLEVEFSPLTLCNRVQAVTDTLQGEDNLQYIRPLQDVTLVRLIRQVSQVYQTIQFSRLLELGHFTTSFHLERLLVECVRHNDMQIRIEHGTGCVHFGIDLSESQREDKPEGPTLQSMPSEQVRNQLINMSTVLTKALLIISPNANKPDREKLRQQMVQHYHDTKAREHQRILARHKIIEDRKEHLERLNIERDLEEARRVEEVQRQHLLNEQKRLDQEREERERKRQESEIQQIKERHLKDKMQQISQTSHGQKVLKKLENDDIKNLDADQIAAKEAEELQKERREIQQKLKSQEKKVDYFERAKRLVEIPLYQAMFKEKQIQDRQFWEQQETERMDLIVTERKEAVEHRRRLARMEADKQIFIDKIKKARQAQYLEKLKEYEARVAEEREKCLSQNKQRRKEERRNEWARVRREEETRKREEEERKKEQEERAKREEEEMAANAKREQELEKQQRLREEDKARRLKEEEERREEDKPLSWRAKSSEENRDDKRKVEDDRRPKPVLEEKRGADDGSGEKNWRGSETAPKTSEPWRPSINRNRDAGSRIPSNGMERRRDEDRDDRDDDRDKGRFSDRGRFDRPFEDRRGGSNVFGRDRDDDRRGGGFGQDRDKDDDRRAFGRSRDDDRRGFVRDRDDDRRVGYGRDRDKDDDRRGGFARDRDKDDDRRSGFGRDRDKDDERRAFGRDRDRDREGRDFGGRDSFRRPGPFEKRDTGPSKDVSSWRTRESEPDSKREPDRKLDWARDSKREDRDNRATKEKESSTPVRGSQTSTSTPAGGGDEQSGDSGSWKKVSGRR</sequence>
<protein>
    <recommendedName>
        <fullName evidence="6">Eukaryotic translation initiation factor 3 subunit A</fullName>
        <shortName evidence="6">eIF3a</shortName>
    </recommendedName>
    <alternativeName>
        <fullName evidence="6">Eukaryotic translation initiation factor 3 subunit 10</fullName>
    </alternativeName>
</protein>
<dbReference type="GO" id="GO:0003729">
    <property type="term" value="F:mRNA binding"/>
    <property type="evidence" value="ECO:0007669"/>
    <property type="project" value="TreeGrafter"/>
</dbReference>
<dbReference type="PROSITE" id="PS50250">
    <property type="entry name" value="PCI"/>
    <property type="match status" value="1"/>
</dbReference>
<feature type="domain" description="PCI" evidence="8">
    <location>
        <begin position="317"/>
        <end position="495"/>
    </location>
</feature>
<evidence type="ECO:0000256" key="1">
    <source>
        <dbReference type="ARBA" id="ARBA00004496"/>
    </source>
</evidence>
<dbReference type="InterPro" id="IPR054711">
    <property type="entry name" value="eIF3a_PCI_TPR-like"/>
</dbReference>
<feature type="compositionally biased region" description="Basic and acidic residues" evidence="7">
    <location>
        <begin position="961"/>
        <end position="1109"/>
    </location>
</feature>
<dbReference type="GO" id="GO:0033290">
    <property type="term" value="C:eukaryotic 48S preinitiation complex"/>
    <property type="evidence" value="ECO:0007669"/>
    <property type="project" value="UniProtKB-UniRule"/>
</dbReference>
<comment type="subunit">
    <text evidence="6">Component of the eukaryotic translation initiation factor 3 (eIF-3) complex.</text>
</comment>
<feature type="compositionally biased region" description="Basic and acidic residues" evidence="7">
    <location>
        <begin position="1117"/>
        <end position="1154"/>
    </location>
</feature>
<dbReference type="FunFam" id="1.25.40.860:FF:000007">
    <property type="entry name" value="Eukaryotic translation initiation factor 3 subunit A"/>
    <property type="match status" value="1"/>
</dbReference>
<dbReference type="GO" id="GO:0003743">
    <property type="term" value="F:translation initiation factor activity"/>
    <property type="evidence" value="ECO:0007669"/>
    <property type="project" value="UniProtKB-UniRule"/>
</dbReference>
<dbReference type="InterPro" id="IPR027512">
    <property type="entry name" value="EIF3A"/>
</dbReference>
<feature type="compositionally biased region" description="Polar residues" evidence="7">
    <location>
        <begin position="1155"/>
        <end position="1168"/>
    </location>
</feature>
<dbReference type="Gene3D" id="4.10.860.10">
    <property type="entry name" value="UVR domain"/>
    <property type="match status" value="1"/>
</dbReference>
<dbReference type="PANTHER" id="PTHR14005:SF0">
    <property type="entry name" value="EUKARYOTIC TRANSLATION INITIATION FACTOR 3 SUBUNIT A"/>
    <property type="match status" value="1"/>
</dbReference>
<evidence type="ECO:0000259" key="8">
    <source>
        <dbReference type="PROSITE" id="PS50250"/>
    </source>
</evidence>
<feature type="region of interest" description="Disordered" evidence="7">
    <location>
        <begin position="784"/>
        <end position="1189"/>
    </location>
</feature>
<dbReference type="GO" id="GO:0071540">
    <property type="term" value="C:eukaryotic translation initiation factor 3 complex, eIF3e"/>
    <property type="evidence" value="ECO:0007669"/>
    <property type="project" value="TreeGrafter"/>
</dbReference>
<gene>
    <name evidence="9" type="ORF">g.6633</name>
</gene>
<dbReference type="SMART" id="SM00088">
    <property type="entry name" value="PINT"/>
    <property type="match status" value="1"/>
</dbReference>
<evidence type="ECO:0000256" key="7">
    <source>
        <dbReference type="SAM" id="MobiDB-lite"/>
    </source>
</evidence>
<evidence type="ECO:0000313" key="9">
    <source>
        <dbReference type="EMBL" id="JAS15111.1"/>
    </source>
</evidence>
<reference evidence="9" key="1">
    <citation type="submission" date="2015-12" db="EMBL/GenBank/DDBJ databases">
        <title>De novo transcriptome assembly of four potential Pierce s Disease insect vectors from Arizona vineyards.</title>
        <authorList>
            <person name="Tassone E.E."/>
        </authorList>
    </citation>
    <scope>NUCLEOTIDE SEQUENCE</scope>
</reference>
<feature type="region of interest" description="Disordered" evidence="7">
    <location>
        <begin position="608"/>
        <end position="628"/>
    </location>
</feature>
<dbReference type="InterPro" id="IPR000717">
    <property type="entry name" value="PCI_dom"/>
</dbReference>
<dbReference type="FunFam" id="4.10.860.10:FF:000001">
    <property type="entry name" value="Eukaryotic translation initiation factor 3 subunit A"/>
    <property type="match status" value="1"/>
</dbReference>
<dbReference type="AlphaFoldDB" id="A0A1B6CP13"/>
<dbReference type="EMBL" id="GEDC01022187">
    <property type="protein sequence ID" value="JAS15111.1"/>
    <property type="molecule type" value="Transcribed_RNA"/>
</dbReference>
<proteinExistence type="inferred from homology"/>
<dbReference type="PANTHER" id="PTHR14005">
    <property type="entry name" value="EUKARYOTIC TRANSLATION INITIATION FACTOR 3, THETA SUBUNIT"/>
    <property type="match status" value="1"/>
</dbReference>
<keyword evidence="5 6" id="KW-0648">Protein biosynthesis</keyword>
<name>A0A1B6CP13_9HEMI</name>
<evidence type="ECO:0000256" key="6">
    <source>
        <dbReference type="HAMAP-Rule" id="MF_03000"/>
    </source>
</evidence>